<dbReference type="HOGENOM" id="CLU_3024899_0_0_6"/>
<dbReference type="AlphaFoldDB" id="C5BA99"/>
<reference evidence="1 2" key="2">
    <citation type="journal article" date="2012" name="J. Bacteriol.">
        <title>Genome Sequence of Edwardsiella ictaluri 93-146, a Strain Associated with a Natural Channel Catfish Outbreak of Enteric Septicemia of Catfish.</title>
        <authorList>
            <person name="Williams M.L."/>
            <person name="Gillaspy A.F."/>
            <person name="Dyer D.W."/>
            <person name="Thune R.L."/>
            <person name="Waldbieser G.C."/>
            <person name="Schuster S.C."/>
            <person name="Gipson J."/>
            <person name="Zaitshik J."/>
            <person name="Landry C."/>
            <person name="Banes M.M."/>
            <person name="Lawrence M.L."/>
        </authorList>
    </citation>
    <scope>NUCLEOTIDE SEQUENCE [LARGE SCALE GENOMIC DNA]</scope>
    <source>
        <strain evidence="1 2">93-146</strain>
    </source>
</reference>
<organism evidence="1 2">
    <name type="scientific">Edwardsiella ictaluri (strain 93-146)</name>
    <dbReference type="NCBI Taxonomy" id="634503"/>
    <lineage>
        <taxon>Bacteria</taxon>
        <taxon>Pseudomonadati</taxon>
        <taxon>Pseudomonadota</taxon>
        <taxon>Gammaproteobacteria</taxon>
        <taxon>Enterobacterales</taxon>
        <taxon>Hafniaceae</taxon>
        <taxon>Edwardsiella</taxon>
    </lineage>
</organism>
<proteinExistence type="predicted"/>
<dbReference type="EMBL" id="CP001600">
    <property type="protein sequence ID" value="ACR69579.1"/>
    <property type="molecule type" value="Genomic_DNA"/>
</dbReference>
<reference evidence="2" key="1">
    <citation type="submission" date="2009-03" db="EMBL/GenBank/DDBJ databases">
        <title>Complete genome sequence of Edwardsiella ictaluri 93-146.</title>
        <authorList>
            <person name="Williams M.L."/>
            <person name="Gillaspy A.F."/>
            <person name="Dyer D.W."/>
            <person name="Thune R.L."/>
            <person name="Waldbieser G.C."/>
            <person name="Schuster S.C."/>
            <person name="Gipson J."/>
            <person name="Zaitshik J."/>
            <person name="Landry C."/>
            <person name="Lawrence M.L."/>
        </authorList>
    </citation>
    <scope>NUCLEOTIDE SEQUENCE [LARGE SCALE GENOMIC DNA]</scope>
    <source>
        <strain evidence="2">93-146</strain>
    </source>
</reference>
<gene>
    <name evidence="1" type="ordered locus">NT01EI_2409</name>
</gene>
<name>C5BA99_EDWI9</name>
<protein>
    <submittedName>
        <fullName evidence="1">Uncharacterized protein</fullName>
    </submittedName>
</protein>
<dbReference type="Proteomes" id="UP000001485">
    <property type="component" value="Chromosome"/>
</dbReference>
<dbReference type="KEGG" id="eic:NT01EI_2409"/>
<evidence type="ECO:0000313" key="1">
    <source>
        <dbReference type="EMBL" id="ACR69579.1"/>
    </source>
</evidence>
<sequence>MRLCVDALSDVSFHDAVEHKRGESAQKTLTAKLQQGVAECHAVVSHRLTPSKIIV</sequence>
<accession>C5BA99</accession>
<evidence type="ECO:0000313" key="2">
    <source>
        <dbReference type="Proteomes" id="UP000001485"/>
    </source>
</evidence>